<dbReference type="PANTHER" id="PTHR33973:SF4">
    <property type="entry name" value="OS07G0153300 PROTEIN"/>
    <property type="match status" value="1"/>
</dbReference>
<dbReference type="AlphaFoldDB" id="A0A4Q9GWW4"/>
<feature type="region of interest" description="Disordered" evidence="1">
    <location>
        <begin position="1"/>
        <end position="36"/>
    </location>
</feature>
<protein>
    <submittedName>
        <fullName evidence="2">DUF1365 domain-containing protein</fullName>
    </submittedName>
</protein>
<feature type="compositionally biased region" description="Polar residues" evidence="1">
    <location>
        <begin position="9"/>
        <end position="18"/>
    </location>
</feature>
<comment type="caution">
    <text evidence="2">The sequence shown here is derived from an EMBL/GenBank/DDBJ whole genome shotgun (WGS) entry which is preliminary data.</text>
</comment>
<accession>A0A4Q9GWW4</accession>
<dbReference type="Pfam" id="PF07103">
    <property type="entry name" value="DUF1365"/>
    <property type="match status" value="1"/>
</dbReference>
<dbReference type="PANTHER" id="PTHR33973">
    <property type="entry name" value="OS07G0153300 PROTEIN"/>
    <property type="match status" value="1"/>
</dbReference>
<dbReference type="EMBL" id="SIXI01000005">
    <property type="protein sequence ID" value="TBO29250.1"/>
    <property type="molecule type" value="Genomic_DNA"/>
</dbReference>
<name>A0A4Q9GWW4_9BURK</name>
<proteinExistence type="predicted"/>
<evidence type="ECO:0000256" key="1">
    <source>
        <dbReference type="SAM" id="MobiDB-lite"/>
    </source>
</evidence>
<evidence type="ECO:0000313" key="3">
    <source>
        <dbReference type="Proteomes" id="UP000292120"/>
    </source>
</evidence>
<dbReference type="RefSeq" id="WP_130968546.1">
    <property type="nucleotide sequence ID" value="NZ_SIXI01000005.1"/>
</dbReference>
<evidence type="ECO:0000313" key="2">
    <source>
        <dbReference type="EMBL" id="TBO29250.1"/>
    </source>
</evidence>
<keyword evidence="3" id="KW-1185">Reference proteome</keyword>
<reference evidence="2 3" key="1">
    <citation type="submission" date="2019-02" db="EMBL/GenBank/DDBJ databases">
        <title>Aquabacterium sp. strain KMB7.</title>
        <authorList>
            <person name="Chen W.-M."/>
        </authorList>
    </citation>
    <scope>NUCLEOTIDE SEQUENCE [LARGE SCALE GENOMIC DNA]</scope>
    <source>
        <strain evidence="2 3">KMB7</strain>
    </source>
</reference>
<dbReference type="OrthoDB" id="9778801at2"/>
<organism evidence="2 3">
    <name type="scientific">Aquabacterium lacunae</name>
    <dbReference type="NCBI Taxonomy" id="2528630"/>
    <lineage>
        <taxon>Bacteria</taxon>
        <taxon>Pseudomonadati</taxon>
        <taxon>Pseudomonadota</taxon>
        <taxon>Betaproteobacteria</taxon>
        <taxon>Burkholderiales</taxon>
        <taxon>Aquabacterium</taxon>
    </lineage>
</organism>
<dbReference type="InterPro" id="IPR010775">
    <property type="entry name" value="DUF1365"/>
</dbReference>
<dbReference type="Proteomes" id="UP000292120">
    <property type="component" value="Unassembled WGS sequence"/>
</dbReference>
<gene>
    <name evidence="2" type="ORF">EYS42_12625</name>
</gene>
<sequence>MHPAHPSTPAHTGAQSPLPTHALPQPLIGTGPVRHARTRPRAHTFQYSHYFWMLPMRRLAGHPVAAVRRNRWGLLSFHDTDHGHGGRDALAWLDALLLEAGLPEADRLGGEVWLQTFPRVLGFTFKPVSFWWVHRADRSLAAVVVEVNNTFGERHAYLLHGPALKLGAEVGAAKVFHVSPFCEARGRYRFRFMRTGPWGTGGSADQPERLVVRVDHDDAQGPLVQTSQAGTLALLTERSARQAFWRWPLMTLAVVWRIHWQALHVWLKGTPFHRKPEPPAAFVTRSDAS</sequence>